<evidence type="ECO:0000313" key="4">
    <source>
        <dbReference type="RefSeq" id="XP_023176731.2"/>
    </source>
</evidence>
<organism evidence="3 4">
    <name type="scientific">Drosophila hydei</name>
    <name type="common">Fruit fly</name>
    <dbReference type="NCBI Taxonomy" id="7224"/>
    <lineage>
        <taxon>Eukaryota</taxon>
        <taxon>Metazoa</taxon>
        <taxon>Ecdysozoa</taxon>
        <taxon>Arthropoda</taxon>
        <taxon>Hexapoda</taxon>
        <taxon>Insecta</taxon>
        <taxon>Pterygota</taxon>
        <taxon>Neoptera</taxon>
        <taxon>Endopterygota</taxon>
        <taxon>Diptera</taxon>
        <taxon>Brachycera</taxon>
        <taxon>Muscomorpha</taxon>
        <taxon>Ephydroidea</taxon>
        <taxon>Drosophilidae</taxon>
        <taxon>Drosophila</taxon>
    </lineage>
</organism>
<feature type="compositionally biased region" description="Polar residues" evidence="1">
    <location>
        <begin position="75"/>
        <end position="85"/>
    </location>
</feature>
<dbReference type="KEGG" id="dhe:111603396"/>
<keyword evidence="2" id="KW-0472">Membrane</keyword>
<dbReference type="Proteomes" id="UP000504633">
    <property type="component" value="Unplaced"/>
</dbReference>
<feature type="region of interest" description="Disordered" evidence="1">
    <location>
        <begin position="1"/>
        <end position="136"/>
    </location>
</feature>
<proteinExistence type="predicted"/>
<dbReference type="RefSeq" id="XP_023176731.2">
    <property type="nucleotide sequence ID" value="XM_023320963.2"/>
</dbReference>
<dbReference type="GeneID" id="111603396"/>
<feature type="transmembrane region" description="Helical" evidence="2">
    <location>
        <begin position="140"/>
        <end position="162"/>
    </location>
</feature>
<sequence>MSDENDAPQTAREDQPPQTAREDQPPQTAREDQPPQTDREDQPPQTAREDQPPQTDREDQPPQTAREDQPPPTASEDQPSPQVSAPQVDKVDNPASRNQLNRRSGDSPPAADKSSSNQNQIRRNQPSNREREGKNPPKSYVVYGLQIVSAIAIFIVGCVITYDLTGFSL</sequence>
<keyword evidence="2" id="KW-1133">Transmembrane helix</keyword>
<feature type="compositionally biased region" description="Basic and acidic residues" evidence="1">
    <location>
        <begin position="11"/>
        <end position="69"/>
    </location>
</feature>
<evidence type="ECO:0000256" key="1">
    <source>
        <dbReference type="SAM" id="MobiDB-lite"/>
    </source>
</evidence>
<evidence type="ECO:0000256" key="2">
    <source>
        <dbReference type="SAM" id="Phobius"/>
    </source>
</evidence>
<accession>A0A6J1MI35</accession>
<name>A0A6J1MI35_DROHY</name>
<keyword evidence="2" id="KW-0812">Transmembrane</keyword>
<protein>
    <submittedName>
        <fullName evidence="4">Glutenin, low molecular weight subunit-like</fullName>
    </submittedName>
</protein>
<evidence type="ECO:0000313" key="3">
    <source>
        <dbReference type="Proteomes" id="UP000504633"/>
    </source>
</evidence>
<feature type="compositionally biased region" description="Polar residues" evidence="1">
    <location>
        <begin position="113"/>
        <end position="127"/>
    </location>
</feature>
<dbReference type="OMA" id="QPPQTDR"/>
<gene>
    <name evidence="4" type="primary">LOC111603396</name>
</gene>
<keyword evidence="3" id="KW-1185">Reference proteome</keyword>
<dbReference type="AlphaFoldDB" id="A0A6J1MI35"/>
<reference evidence="4" key="1">
    <citation type="submission" date="2025-08" db="UniProtKB">
        <authorList>
            <consortium name="RefSeq"/>
        </authorList>
    </citation>
    <scope>IDENTIFICATION</scope>
    <source>
        <strain evidence="4">15085-1641.00</strain>
        <tissue evidence="4">Whole body</tissue>
    </source>
</reference>